<dbReference type="EMBL" id="JAHRIP010025806">
    <property type="protein sequence ID" value="MEQ2289930.1"/>
    <property type="molecule type" value="Genomic_DNA"/>
</dbReference>
<sequence>MILQGCAFKVSHSWISLLSVELRPSSTPPPPSDSQFHYHRASSPSPVPDPGEDNSNSNPKTFISSCIISIHVFLWGLGAKQINIHCTTIADEGCPLAQRCACEKGERGPSGPAGKKGRPGDDGALGQKGQKGEAGLSGIPGREGAE</sequence>
<organism evidence="2 3">
    <name type="scientific">Ameca splendens</name>
    <dbReference type="NCBI Taxonomy" id="208324"/>
    <lineage>
        <taxon>Eukaryota</taxon>
        <taxon>Metazoa</taxon>
        <taxon>Chordata</taxon>
        <taxon>Craniata</taxon>
        <taxon>Vertebrata</taxon>
        <taxon>Euteleostomi</taxon>
        <taxon>Actinopterygii</taxon>
        <taxon>Neopterygii</taxon>
        <taxon>Teleostei</taxon>
        <taxon>Neoteleostei</taxon>
        <taxon>Acanthomorphata</taxon>
        <taxon>Ovalentaria</taxon>
        <taxon>Atherinomorphae</taxon>
        <taxon>Cyprinodontiformes</taxon>
        <taxon>Goodeidae</taxon>
        <taxon>Ameca</taxon>
    </lineage>
</organism>
<gene>
    <name evidence="2" type="ORF">AMECASPLE_038322</name>
</gene>
<accession>A0ABV0Y817</accession>
<reference evidence="2 3" key="1">
    <citation type="submission" date="2021-06" db="EMBL/GenBank/DDBJ databases">
        <authorList>
            <person name="Palmer J.M."/>
        </authorList>
    </citation>
    <scope>NUCLEOTIDE SEQUENCE [LARGE SCALE GENOMIC DNA]</scope>
    <source>
        <strain evidence="2 3">AS_MEX2019</strain>
        <tissue evidence="2">Muscle</tissue>
    </source>
</reference>
<evidence type="ECO:0000256" key="1">
    <source>
        <dbReference type="SAM" id="MobiDB-lite"/>
    </source>
</evidence>
<dbReference type="Pfam" id="PF01391">
    <property type="entry name" value="Collagen"/>
    <property type="match status" value="1"/>
</dbReference>
<name>A0ABV0Y817_9TELE</name>
<evidence type="ECO:0000313" key="2">
    <source>
        <dbReference type="EMBL" id="MEQ2289930.1"/>
    </source>
</evidence>
<feature type="non-terminal residue" evidence="2">
    <location>
        <position position="146"/>
    </location>
</feature>
<evidence type="ECO:0000313" key="3">
    <source>
        <dbReference type="Proteomes" id="UP001469553"/>
    </source>
</evidence>
<dbReference type="InterPro" id="IPR008160">
    <property type="entry name" value="Collagen"/>
</dbReference>
<proteinExistence type="predicted"/>
<keyword evidence="3" id="KW-1185">Reference proteome</keyword>
<comment type="caution">
    <text evidence="2">The sequence shown here is derived from an EMBL/GenBank/DDBJ whole genome shotgun (WGS) entry which is preliminary data.</text>
</comment>
<feature type="region of interest" description="Disordered" evidence="1">
    <location>
        <begin position="22"/>
        <end position="58"/>
    </location>
</feature>
<feature type="region of interest" description="Disordered" evidence="1">
    <location>
        <begin position="103"/>
        <end position="146"/>
    </location>
</feature>
<dbReference type="Proteomes" id="UP001469553">
    <property type="component" value="Unassembled WGS sequence"/>
</dbReference>
<protein>
    <submittedName>
        <fullName evidence="2">Uncharacterized protein</fullName>
    </submittedName>
</protein>